<evidence type="ECO:0000313" key="3">
    <source>
        <dbReference type="Proteomes" id="UP000269499"/>
    </source>
</evidence>
<dbReference type="InterPro" id="IPR024370">
    <property type="entry name" value="PBP_domain"/>
</dbReference>
<dbReference type="Proteomes" id="UP000269499">
    <property type="component" value="Unassembled WGS sequence"/>
</dbReference>
<organism evidence="2 3">
    <name type="scientific">Thermoproteota archaeon</name>
    <dbReference type="NCBI Taxonomy" id="2056631"/>
    <lineage>
        <taxon>Archaea</taxon>
        <taxon>Thermoproteota</taxon>
    </lineage>
</organism>
<dbReference type="PANTHER" id="PTHR38431">
    <property type="entry name" value="BLL2305 PROTEIN"/>
    <property type="match status" value="1"/>
</dbReference>
<sequence length="194" mass="22205">ASIFLGEADITGLHLYDPEEKCYNTTYIDRFMLKGEVVLISGYMRELVFALRPGLDVNNLDEIFEGLASGRLTIANRNKGAGTRIFLEYLLKERGIEQRNVKGFETQFRTHFDIVRNVATAKADVTLTLKYAAQLYNLKTLHVAWEQFDFVIPVKKLNKPAVEVFLNILKESANFVRKYPGYMPSKGIGEIKYR</sequence>
<accession>A0A497F3Z5</accession>
<name>A0A497F3Z5_9CREN</name>
<dbReference type="PANTHER" id="PTHR38431:SF1">
    <property type="entry name" value="BLL2305 PROTEIN"/>
    <property type="match status" value="1"/>
</dbReference>
<reference evidence="2 3" key="1">
    <citation type="submission" date="2018-06" db="EMBL/GenBank/DDBJ databases">
        <title>Extensive metabolic versatility and redundancy in microbially diverse, dynamic hydrothermal sediments.</title>
        <authorList>
            <person name="Dombrowski N."/>
            <person name="Teske A."/>
            <person name="Baker B.J."/>
        </authorList>
    </citation>
    <scope>NUCLEOTIDE SEQUENCE [LARGE SCALE GENOMIC DNA]</scope>
    <source>
        <strain evidence="2">B20_G2</strain>
    </source>
</reference>
<protein>
    <recommendedName>
        <fullName evidence="1">PBP domain-containing protein</fullName>
    </recommendedName>
</protein>
<evidence type="ECO:0000259" key="1">
    <source>
        <dbReference type="Pfam" id="PF12727"/>
    </source>
</evidence>
<feature type="domain" description="PBP" evidence="1">
    <location>
        <begin position="5"/>
        <end position="170"/>
    </location>
</feature>
<gene>
    <name evidence="2" type="ORF">DRJ26_02305</name>
</gene>
<dbReference type="EMBL" id="QMRA01000035">
    <property type="protein sequence ID" value="RLE54081.1"/>
    <property type="molecule type" value="Genomic_DNA"/>
</dbReference>
<dbReference type="AlphaFoldDB" id="A0A497F3Z5"/>
<evidence type="ECO:0000313" key="2">
    <source>
        <dbReference type="EMBL" id="RLE54081.1"/>
    </source>
</evidence>
<proteinExistence type="predicted"/>
<comment type="caution">
    <text evidence="2">The sequence shown here is derived from an EMBL/GenBank/DDBJ whole genome shotgun (WGS) entry which is preliminary data.</text>
</comment>
<feature type="non-terminal residue" evidence="2">
    <location>
        <position position="1"/>
    </location>
</feature>
<dbReference type="Pfam" id="PF12727">
    <property type="entry name" value="PBP_like"/>
    <property type="match status" value="1"/>
</dbReference>